<dbReference type="Proteomes" id="UP000887579">
    <property type="component" value="Unplaced"/>
</dbReference>
<name>A0AC34FQU6_9BILA</name>
<accession>A0AC34FQU6</accession>
<reference evidence="2" key="1">
    <citation type="submission" date="2022-11" db="UniProtKB">
        <authorList>
            <consortium name="WormBaseParasite"/>
        </authorList>
    </citation>
    <scope>IDENTIFICATION</scope>
</reference>
<sequence length="1236" mass="137797">MFSYFDENDYFGFAPSYFPISFHFVQNSDNYPSEWVAFEGIVYAYTPINLCPFSEETINLGSNQVIPFASSYDSIGINRNPSSNCKWTFSINSNQTLKIVFKSLYISDAILQLETDGYLAETYDSNVRPQNPMISYYGSESGIFTLSYDINDTEIYTTFFALISAVDKNPNNPTQICKSNTTGIFTDISNLDYNLGYSAFDSCQYQFPFPQNTEIILNVKKLIVEKNVDFLSLTDQAGGGFVLVKSDTYYLTPDANGTILDFSADGNTQQAGFTVQQTILDCECAPSNVVIPCDIDDSIQITPLPNTSVYCSNMACNFTINFEKTCNETYFVLENYFDLLDNDKAVLISNNKISDTFTSSSDYNKRIFSKTSNISLQFTSGQAPDSIYTTPHSWYIDATIAEPNILPTIQLTEVLPYYVLQVNNLNKNDAFIICSQPNDTLELFISDTSDSDVALEYYALYDSDNMDNFVGDLSSPLISTSDNRYPQHIISSSGCFSVYMAETPERLYLFFRMLKAHSKNCNNTNNVFSLTYDDYTSVFGAANENGNCVITLLAAAAAILPKIKFETIEPSSKDSFKVSSAVNQNTYFVTNSTDENDWKGTTIYAIALSITIPLSQSISVTADLSVKNINLAESGKNGIFASPNYGGYENYAYELYTLNSVGQIYNIELRVQNMDGNGTLSFYNSYQNENITIQQNQTISQNGTNFQLVYENYDNFTFLIQYTTNLLMSITTTTTTTTTTTPMRTTTQTILPTNFTLNSENPYQVFWLDNLPDYGYLSVCTVNDGDALELFVTTGNSLDAYNLYDSNGLYKPVGSAKSLATVLFQRKVQQSENCDSNNVFQAPSSSSLNSTFVVSSFNGNKCEVLFLSSFSELPIVRIGSFLSRYGENDNYIFKSATNNMPLMSINSTDTSNWRNFAIYTNALSFTFTTDISVVLLNGNSEIRKDEKLMNQRGIIVSPSYTGFSTNLIDSNILYQFKNYLEATSKMSAIFSVKSLDKNCAVAVGNNYKNHTFTPSQKYAITGDSFDIFYEQTFTPNSGFLIEYILTPANKNNIVNLNAASPTYVYWLDNLNPTEIITVCSPDSDTLEMFVTKTQSSYTLSCFALYDSNQIDNYVGTLESIVPTSDYRNTPSQFTSISGCFTLQHKSNTVNYLTEVTILFRMRDVHSKNCVGSNVFEVQASAVTISSTASSYGLCEMIILSSGIQNPAIPINSFRSTNSGSITLRSGINQKTLVTIE</sequence>
<dbReference type="WBParaSite" id="ES5_v2.g19511.t1">
    <property type="protein sequence ID" value="ES5_v2.g19511.t1"/>
    <property type="gene ID" value="ES5_v2.g19511"/>
</dbReference>
<protein>
    <submittedName>
        <fullName evidence="2">CUB domain-containing protein</fullName>
    </submittedName>
</protein>
<evidence type="ECO:0000313" key="1">
    <source>
        <dbReference type="Proteomes" id="UP000887579"/>
    </source>
</evidence>
<evidence type="ECO:0000313" key="2">
    <source>
        <dbReference type="WBParaSite" id="ES5_v2.g19511.t1"/>
    </source>
</evidence>
<organism evidence="1 2">
    <name type="scientific">Panagrolaimus sp. ES5</name>
    <dbReference type="NCBI Taxonomy" id="591445"/>
    <lineage>
        <taxon>Eukaryota</taxon>
        <taxon>Metazoa</taxon>
        <taxon>Ecdysozoa</taxon>
        <taxon>Nematoda</taxon>
        <taxon>Chromadorea</taxon>
        <taxon>Rhabditida</taxon>
        <taxon>Tylenchina</taxon>
        <taxon>Panagrolaimomorpha</taxon>
        <taxon>Panagrolaimoidea</taxon>
        <taxon>Panagrolaimidae</taxon>
        <taxon>Panagrolaimus</taxon>
    </lineage>
</organism>
<proteinExistence type="predicted"/>